<dbReference type="Gene3D" id="1.20.245.10">
    <property type="entry name" value="Lipoxygenase-1, Domain 5"/>
    <property type="match status" value="1"/>
</dbReference>
<feature type="domain" description="Lipoxygenase" evidence="1">
    <location>
        <begin position="1"/>
        <end position="65"/>
    </location>
</feature>
<dbReference type="PROSITE" id="PS51393">
    <property type="entry name" value="LIPOXYGENASE_3"/>
    <property type="match status" value="1"/>
</dbReference>
<organism evidence="2 3">
    <name type="scientific">Parasponia andersonii</name>
    <name type="common">Sponia andersonii</name>
    <dbReference type="NCBI Taxonomy" id="3476"/>
    <lineage>
        <taxon>Eukaryota</taxon>
        <taxon>Viridiplantae</taxon>
        <taxon>Streptophyta</taxon>
        <taxon>Embryophyta</taxon>
        <taxon>Tracheophyta</taxon>
        <taxon>Spermatophyta</taxon>
        <taxon>Magnoliopsida</taxon>
        <taxon>eudicotyledons</taxon>
        <taxon>Gunneridae</taxon>
        <taxon>Pentapetalae</taxon>
        <taxon>rosids</taxon>
        <taxon>fabids</taxon>
        <taxon>Rosales</taxon>
        <taxon>Cannabaceae</taxon>
        <taxon>Parasponia</taxon>
    </lineage>
</organism>
<reference evidence="3" key="1">
    <citation type="submission" date="2016-06" db="EMBL/GenBank/DDBJ databases">
        <title>Parallel loss of symbiosis genes in relatives of nitrogen-fixing non-legume Parasponia.</title>
        <authorList>
            <person name="Van Velzen R."/>
            <person name="Holmer R."/>
            <person name="Bu F."/>
            <person name="Rutten L."/>
            <person name="Van Zeijl A."/>
            <person name="Liu W."/>
            <person name="Santuari L."/>
            <person name="Cao Q."/>
            <person name="Sharma T."/>
            <person name="Shen D."/>
            <person name="Roswanjaya Y."/>
            <person name="Wardhani T."/>
            <person name="Kalhor M.S."/>
            <person name="Jansen J."/>
            <person name="Van den Hoogen J."/>
            <person name="Gungor B."/>
            <person name="Hartog M."/>
            <person name="Hontelez J."/>
            <person name="Verver J."/>
            <person name="Yang W.-C."/>
            <person name="Schijlen E."/>
            <person name="Repin R."/>
            <person name="Schilthuizen M."/>
            <person name="Schranz E."/>
            <person name="Heidstra R."/>
            <person name="Miyata K."/>
            <person name="Fedorova E."/>
            <person name="Kohlen W."/>
            <person name="Bisseling T."/>
            <person name="Smit S."/>
            <person name="Geurts R."/>
        </authorList>
    </citation>
    <scope>NUCLEOTIDE SEQUENCE [LARGE SCALE GENOMIC DNA]</scope>
    <source>
        <strain evidence="3">cv. WU1-14</strain>
    </source>
</reference>
<protein>
    <submittedName>
        <fullName evidence="2">Lipoxygenase</fullName>
    </submittedName>
</protein>
<evidence type="ECO:0000313" key="3">
    <source>
        <dbReference type="Proteomes" id="UP000237105"/>
    </source>
</evidence>
<evidence type="ECO:0000259" key="1">
    <source>
        <dbReference type="PROSITE" id="PS51393"/>
    </source>
</evidence>
<dbReference type="GO" id="GO:0016702">
    <property type="term" value="F:oxidoreductase activity, acting on single donors with incorporation of molecular oxygen, incorporation of two atoms of oxygen"/>
    <property type="evidence" value="ECO:0007669"/>
    <property type="project" value="InterPro"/>
</dbReference>
<dbReference type="STRING" id="3476.A0A2P5BUJ9"/>
<dbReference type="EMBL" id="JXTB01000218">
    <property type="protein sequence ID" value="PON52461.1"/>
    <property type="molecule type" value="Genomic_DNA"/>
</dbReference>
<keyword evidence="3" id="KW-1185">Reference proteome</keyword>
<sequence length="71" mass="8094">MAILESISTHSPDEDWTNNDEILKFDKFSARLEEAEEIVNKRNRDISLRVGLGVTGRVIPNSILIYGSYKK</sequence>
<name>A0A2P5BUJ9_PARAD</name>
<dbReference type="InterPro" id="IPR013819">
    <property type="entry name" value="LipOase_C"/>
</dbReference>
<dbReference type="GO" id="GO:0046872">
    <property type="term" value="F:metal ion binding"/>
    <property type="evidence" value="ECO:0007669"/>
    <property type="project" value="InterPro"/>
</dbReference>
<comment type="caution">
    <text evidence="2">The sequence shown here is derived from an EMBL/GenBank/DDBJ whole genome shotgun (WGS) entry which is preliminary data.</text>
</comment>
<accession>A0A2P5BUJ9</accession>
<dbReference type="AlphaFoldDB" id="A0A2P5BUJ9"/>
<dbReference type="Proteomes" id="UP000237105">
    <property type="component" value="Unassembled WGS sequence"/>
</dbReference>
<evidence type="ECO:0000313" key="2">
    <source>
        <dbReference type="EMBL" id="PON52461.1"/>
    </source>
</evidence>
<dbReference type="InterPro" id="IPR036226">
    <property type="entry name" value="LipOase_C_sf"/>
</dbReference>
<proteinExistence type="predicted"/>
<dbReference type="SUPFAM" id="SSF48484">
    <property type="entry name" value="Lipoxigenase"/>
    <property type="match status" value="1"/>
</dbReference>
<dbReference type="OrthoDB" id="407298at2759"/>
<gene>
    <name evidence="2" type="ORF">PanWU01x14_208590</name>
</gene>